<evidence type="ECO:0000313" key="2">
    <source>
        <dbReference type="Proteomes" id="UP000032142"/>
    </source>
</evidence>
<dbReference type="AlphaFoldDB" id="A0A0B0NMV3"/>
<gene>
    <name evidence="1" type="ORF">F383_18961</name>
</gene>
<proteinExistence type="predicted"/>
<accession>A0A0B0NMV3</accession>
<reference evidence="2" key="1">
    <citation type="submission" date="2014-09" db="EMBL/GenBank/DDBJ databases">
        <authorList>
            <person name="Mudge J."/>
            <person name="Ramaraj T."/>
            <person name="Lindquist I.E."/>
            <person name="Bharti A.K."/>
            <person name="Sundararajan A."/>
            <person name="Cameron C.T."/>
            <person name="Woodward J.E."/>
            <person name="May G.D."/>
            <person name="Brubaker C."/>
            <person name="Broadhvest J."/>
            <person name="Wilkins T.A."/>
        </authorList>
    </citation>
    <scope>NUCLEOTIDE SEQUENCE</scope>
    <source>
        <strain evidence="2">cv. AKA8401</strain>
    </source>
</reference>
<evidence type="ECO:0000313" key="1">
    <source>
        <dbReference type="EMBL" id="KHG13992.1"/>
    </source>
</evidence>
<dbReference type="Proteomes" id="UP000032142">
    <property type="component" value="Unassembled WGS sequence"/>
</dbReference>
<protein>
    <submittedName>
        <fullName evidence="1">Uncharacterized protein</fullName>
    </submittedName>
</protein>
<dbReference type="EMBL" id="KN400629">
    <property type="protein sequence ID" value="KHG13992.1"/>
    <property type="molecule type" value="Genomic_DNA"/>
</dbReference>
<sequence>MLDNFTCIISFHHKTLSRFGVLQHIKTSLA</sequence>
<organism evidence="1 2">
    <name type="scientific">Gossypium arboreum</name>
    <name type="common">Tree cotton</name>
    <name type="synonym">Gossypium nanking</name>
    <dbReference type="NCBI Taxonomy" id="29729"/>
    <lineage>
        <taxon>Eukaryota</taxon>
        <taxon>Viridiplantae</taxon>
        <taxon>Streptophyta</taxon>
        <taxon>Embryophyta</taxon>
        <taxon>Tracheophyta</taxon>
        <taxon>Spermatophyta</taxon>
        <taxon>Magnoliopsida</taxon>
        <taxon>eudicotyledons</taxon>
        <taxon>Gunneridae</taxon>
        <taxon>Pentapetalae</taxon>
        <taxon>rosids</taxon>
        <taxon>malvids</taxon>
        <taxon>Malvales</taxon>
        <taxon>Malvaceae</taxon>
        <taxon>Malvoideae</taxon>
        <taxon>Gossypium</taxon>
    </lineage>
</organism>
<name>A0A0B0NMV3_GOSAR</name>
<keyword evidence="2" id="KW-1185">Reference proteome</keyword>